<sequence length="238" mass="27201">MTIEKDTNFNRVMLQAILNWFSAADYPRANFMIDNEIADLPKAFADTADENGQVIVNLSWKATRNMTFDDDGVEFECRCNGTVYVIFVPYISIIGYITNYGFSMWSYMPTAIEPSDEDVANENIVESATGEYAPKMIRLSLTKEEADKTRSDTVKHLKLIQNHRTPVVDEPVDPKNPSYPFPVDRFKDYNDKHKEREAVQNPNKDVIFTGDAAGIEFHSRKKQPRVRPSWMTVIDGGK</sequence>
<keyword evidence="2" id="KW-1185">Reference proteome</keyword>
<dbReference type="InterPro" id="IPR036760">
    <property type="entry name" value="SspB-like_sf"/>
</dbReference>
<protein>
    <submittedName>
        <fullName evidence="1">Uncharacterized protein</fullName>
    </submittedName>
</protein>
<dbReference type="EMBL" id="MF042360">
    <property type="protein sequence ID" value="ARV76980.1"/>
    <property type="molecule type" value="Genomic_DNA"/>
</dbReference>
<evidence type="ECO:0000313" key="2">
    <source>
        <dbReference type="Proteomes" id="UP000225448"/>
    </source>
</evidence>
<gene>
    <name evidence="1" type="ORF">PHABIO_349</name>
</gene>
<dbReference type="SUPFAM" id="SSF101738">
    <property type="entry name" value="SspB-like"/>
    <property type="match status" value="1"/>
</dbReference>
<dbReference type="Proteomes" id="UP000225448">
    <property type="component" value="Segment"/>
</dbReference>
<reference evidence="1 2" key="1">
    <citation type="submission" date="2017-05" db="EMBL/GenBank/DDBJ databases">
        <authorList>
            <person name="Song R."/>
            <person name="Chenine A.L."/>
            <person name="Ruprecht R.M."/>
        </authorList>
    </citation>
    <scope>NUCLEOTIDE SEQUENCE [LARGE SCALE GENOMIC DNA]</scope>
</reference>
<accession>A0A1Y0SUF6</accession>
<organism evidence="1 2">
    <name type="scientific">Pseudomonas phage Phabio</name>
    <dbReference type="NCBI Taxonomy" id="2006668"/>
    <lineage>
        <taxon>Viruses</taxon>
        <taxon>Duplodnaviria</taxon>
        <taxon>Heunggongvirae</taxon>
        <taxon>Uroviricota</taxon>
        <taxon>Caudoviricetes</taxon>
        <taxon>Chimalliviridae</taxon>
        <taxon>Phabiovirus</taxon>
        <taxon>Phabiovirus phabio</taxon>
    </lineage>
</organism>
<evidence type="ECO:0000313" key="1">
    <source>
        <dbReference type="EMBL" id="ARV76980.1"/>
    </source>
</evidence>
<name>A0A1Y0SUF6_9CAUD</name>
<proteinExistence type="predicted"/>
<dbReference type="Gene3D" id="2.30.30.220">
    <property type="entry name" value="SspB-like"/>
    <property type="match status" value="1"/>
</dbReference>